<keyword evidence="9" id="KW-1185">Reference proteome</keyword>
<comment type="caution">
    <text evidence="8">The sequence shown here is derived from an EMBL/GenBank/DDBJ whole genome shotgun (WGS) entry which is preliminary data.</text>
</comment>
<evidence type="ECO:0000256" key="5">
    <source>
        <dbReference type="ARBA" id="ARBA00022989"/>
    </source>
</evidence>
<sequence length="330" mass="36132">MPIDLLLVSPLDRLFDVLVQLASVVAGHYVPTGNDTVYFTVVDGKGNACSFINSNYMGFGTGLVLQSCCFYLQFLRDLSSFFWLNRLQALSDWLGLKTLTPLSSCGNPSSQPLAVKWKWLRDQPQCDWQEVEGPMCSMGFARSLGFALLPLAVCGIVANILLFFPGGEIQYVQQERLSRLIWFMMGIGGGGVLMFLPAGVFISLGKCTGCCWNESFMMCGSVMAALVGLAGSGYCFVISAMAMLEGPQCFTALGWSYPFANEGGRYLLEKDTWSKCLQPVSIVEWNVTLLSILLGLSGLEFIICVLQVINGLVTAVCRPCCYKQDYTLNA</sequence>
<dbReference type="PANTHER" id="PTHR14198:SF18">
    <property type="entry name" value="TRANSMEMBRANE 4 L6 FAMILY MEMBER 1"/>
    <property type="match status" value="1"/>
</dbReference>
<dbReference type="Pfam" id="PF01019">
    <property type="entry name" value="G_glu_transpept"/>
    <property type="match status" value="1"/>
</dbReference>
<feature type="transmembrane region" description="Helical" evidence="7">
    <location>
        <begin position="144"/>
        <end position="164"/>
    </location>
</feature>
<evidence type="ECO:0008006" key="10">
    <source>
        <dbReference type="Google" id="ProtNLM"/>
    </source>
</evidence>
<keyword evidence="5 7" id="KW-1133">Transmembrane helix</keyword>
<comment type="subcellular location">
    <subcellularLocation>
        <location evidence="1">Membrane</location>
        <topology evidence="1">Multi-pass membrane protein</topology>
    </subcellularLocation>
</comment>
<evidence type="ECO:0000256" key="7">
    <source>
        <dbReference type="SAM" id="Phobius"/>
    </source>
</evidence>
<dbReference type="AlphaFoldDB" id="A0AAN8QK51"/>
<dbReference type="Proteomes" id="UP001356427">
    <property type="component" value="Unassembled WGS sequence"/>
</dbReference>
<evidence type="ECO:0000313" key="8">
    <source>
        <dbReference type="EMBL" id="KAK6308689.1"/>
    </source>
</evidence>
<accession>A0AAN8QK51</accession>
<organism evidence="8 9">
    <name type="scientific">Coregonus suidteri</name>
    <dbReference type="NCBI Taxonomy" id="861788"/>
    <lineage>
        <taxon>Eukaryota</taxon>
        <taxon>Metazoa</taxon>
        <taxon>Chordata</taxon>
        <taxon>Craniata</taxon>
        <taxon>Vertebrata</taxon>
        <taxon>Euteleostomi</taxon>
        <taxon>Actinopterygii</taxon>
        <taxon>Neopterygii</taxon>
        <taxon>Teleostei</taxon>
        <taxon>Protacanthopterygii</taxon>
        <taxon>Salmoniformes</taxon>
        <taxon>Salmonidae</taxon>
        <taxon>Coregoninae</taxon>
        <taxon>Coregonus</taxon>
    </lineage>
</organism>
<proteinExistence type="inferred from homology"/>
<comment type="similarity">
    <text evidence="3">Belongs to the gamma-glutamyltransferase family.</text>
</comment>
<dbReference type="EMBL" id="JAGTTL010000018">
    <property type="protein sequence ID" value="KAK6308689.1"/>
    <property type="molecule type" value="Genomic_DNA"/>
</dbReference>
<evidence type="ECO:0000256" key="4">
    <source>
        <dbReference type="ARBA" id="ARBA00022692"/>
    </source>
</evidence>
<evidence type="ECO:0000256" key="1">
    <source>
        <dbReference type="ARBA" id="ARBA00004141"/>
    </source>
</evidence>
<feature type="transmembrane region" description="Helical" evidence="7">
    <location>
        <begin position="180"/>
        <end position="204"/>
    </location>
</feature>
<evidence type="ECO:0000256" key="3">
    <source>
        <dbReference type="ARBA" id="ARBA00009381"/>
    </source>
</evidence>
<protein>
    <recommendedName>
        <fullName evidence="10">Transmembrane 4 L6 family member 1</fullName>
    </recommendedName>
</protein>
<name>A0AAN8QK51_9TELE</name>
<evidence type="ECO:0000256" key="6">
    <source>
        <dbReference type="ARBA" id="ARBA00023136"/>
    </source>
</evidence>
<dbReference type="GO" id="GO:0016020">
    <property type="term" value="C:membrane"/>
    <property type="evidence" value="ECO:0007669"/>
    <property type="project" value="UniProtKB-SubCell"/>
</dbReference>
<feature type="transmembrane region" description="Helical" evidence="7">
    <location>
        <begin position="287"/>
        <end position="309"/>
    </location>
</feature>
<gene>
    <name evidence="8" type="ORF">J4Q44_G00201520</name>
</gene>
<keyword evidence="6 7" id="KW-0472">Membrane</keyword>
<evidence type="ECO:0000313" key="9">
    <source>
        <dbReference type="Proteomes" id="UP001356427"/>
    </source>
</evidence>
<dbReference type="SUPFAM" id="SSF56235">
    <property type="entry name" value="N-terminal nucleophile aminohydrolases (Ntn hydrolases)"/>
    <property type="match status" value="1"/>
</dbReference>
<feature type="transmembrane region" description="Helical" evidence="7">
    <location>
        <begin position="216"/>
        <end position="244"/>
    </location>
</feature>
<dbReference type="Pfam" id="PF05805">
    <property type="entry name" value="L6_membrane"/>
    <property type="match status" value="1"/>
</dbReference>
<reference evidence="8 9" key="1">
    <citation type="submission" date="2021-04" db="EMBL/GenBank/DDBJ databases">
        <authorList>
            <person name="De Guttry C."/>
            <person name="Zahm M."/>
            <person name="Klopp C."/>
            <person name="Cabau C."/>
            <person name="Louis A."/>
            <person name="Berthelot C."/>
            <person name="Parey E."/>
            <person name="Roest Crollius H."/>
            <person name="Montfort J."/>
            <person name="Robinson-Rechavi M."/>
            <person name="Bucao C."/>
            <person name="Bouchez O."/>
            <person name="Gislard M."/>
            <person name="Lluch J."/>
            <person name="Milhes M."/>
            <person name="Lampietro C."/>
            <person name="Lopez Roques C."/>
            <person name="Donnadieu C."/>
            <person name="Braasch I."/>
            <person name="Desvignes T."/>
            <person name="Postlethwait J."/>
            <person name="Bobe J."/>
            <person name="Wedekind C."/>
            <person name="Guiguen Y."/>
        </authorList>
    </citation>
    <scope>NUCLEOTIDE SEQUENCE [LARGE SCALE GENOMIC DNA]</scope>
    <source>
        <strain evidence="8">Cs_M1</strain>
        <tissue evidence="8">Blood</tissue>
    </source>
</reference>
<evidence type="ECO:0000256" key="2">
    <source>
        <dbReference type="ARBA" id="ARBA00006193"/>
    </source>
</evidence>
<comment type="similarity">
    <text evidence="2">Belongs to the L6 tetraspanin family.</text>
</comment>
<keyword evidence="4 7" id="KW-0812">Transmembrane</keyword>
<dbReference type="InterPro" id="IPR043137">
    <property type="entry name" value="GGT_ssub_C"/>
</dbReference>
<dbReference type="Gene3D" id="3.60.20.40">
    <property type="match status" value="1"/>
</dbReference>
<dbReference type="InterPro" id="IPR029055">
    <property type="entry name" value="Ntn_hydrolases_N"/>
</dbReference>
<dbReference type="PANTHER" id="PTHR14198">
    <property type="entry name" value="TRANSMEMBRANE 4 L6 FAMILY MEMBER 1-RELATED"/>
    <property type="match status" value="1"/>
</dbReference>
<dbReference type="InterPro" id="IPR008661">
    <property type="entry name" value="L6_membrane"/>
</dbReference>